<dbReference type="GO" id="GO:0071949">
    <property type="term" value="F:FAD binding"/>
    <property type="evidence" value="ECO:0007669"/>
    <property type="project" value="InterPro"/>
</dbReference>
<feature type="domain" description="FAD-binding" evidence="7">
    <location>
        <begin position="5"/>
        <end position="317"/>
    </location>
</feature>
<evidence type="ECO:0000256" key="1">
    <source>
        <dbReference type="ARBA" id="ARBA00001974"/>
    </source>
</evidence>
<dbReference type="eggNOG" id="KOG2614">
    <property type="taxonomic scope" value="Eukaryota"/>
</dbReference>
<dbReference type="PANTHER" id="PTHR47178:SF1">
    <property type="entry name" value="FAD-BINDING DOMAIN-CONTAINING PROTEIN-RELATED"/>
    <property type="match status" value="1"/>
</dbReference>
<evidence type="ECO:0000256" key="3">
    <source>
        <dbReference type="ARBA" id="ARBA00022827"/>
    </source>
</evidence>
<evidence type="ECO:0000313" key="9">
    <source>
        <dbReference type="Proteomes" id="UP000014074"/>
    </source>
</evidence>
<dbReference type="PRINTS" id="PR00420">
    <property type="entry name" value="RNGMNOXGNASE"/>
</dbReference>
<evidence type="ECO:0000256" key="6">
    <source>
        <dbReference type="SAM" id="SignalP"/>
    </source>
</evidence>
<keyword evidence="4" id="KW-0560">Oxidoreductase</keyword>
<accession>R8BNU0</accession>
<evidence type="ECO:0000256" key="5">
    <source>
        <dbReference type="ARBA" id="ARBA00023033"/>
    </source>
</evidence>
<comment type="cofactor">
    <cofactor evidence="1">
        <name>FAD</name>
        <dbReference type="ChEBI" id="CHEBI:57692"/>
    </cofactor>
</comment>
<dbReference type="HOGENOM" id="CLU_009665_3_2_1"/>
<dbReference type="KEGG" id="tmn:UCRPA7_3491"/>
<keyword evidence="2" id="KW-0285">Flavoprotein</keyword>
<dbReference type="GeneID" id="19323845"/>
<feature type="signal peptide" evidence="6">
    <location>
        <begin position="1"/>
        <end position="20"/>
    </location>
</feature>
<dbReference type="InterPro" id="IPR036188">
    <property type="entry name" value="FAD/NAD-bd_sf"/>
</dbReference>
<dbReference type="AlphaFoldDB" id="R8BNU0"/>
<dbReference type="Pfam" id="PF01494">
    <property type="entry name" value="FAD_binding_3"/>
    <property type="match status" value="1"/>
</dbReference>
<dbReference type="EMBL" id="KB933057">
    <property type="protein sequence ID" value="EOO01011.1"/>
    <property type="molecule type" value="Genomic_DNA"/>
</dbReference>
<name>R8BNU0_PHAM7</name>
<proteinExistence type="predicted"/>
<dbReference type="SUPFAM" id="SSF51905">
    <property type="entry name" value="FAD/NAD(P)-binding domain"/>
    <property type="match status" value="1"/>
</dbReference>
<dbReference type="Gene3D" id="3.50.50.60">
    <property type="entry name" value="FAD/NAD(P)-binding domain"/>
    <property type="match status" value="1"/>
</dbReference>
<sequence length="322" mass="35929">MANDAPILIIGAGVVGLALAQALKKEGIPFRIFERDEHIDVRGHGWAITLWVFEALEACLPATMIGRLHTAEVDPSSARRKLAKFCYLNLADGSRLYEFELPRQRRINREKFRKAMLEGIDVEWNKHISGIDLLDSGVQVSFQDGTTAEGAMVVGADGATSMTRRLLCPDNGHLEQLPIRFMGVTIKLTPEQIAPLRAVDPMLFQGTHPETGSFLWYSLLDTPEVNGSSGDGAYYACQLNISWPVHTPEDEIPATNKERVAKMKQLAKPFHGELGTAFSYIPDDMEITEIKLRDWRHLEWPSNQGRTTLIGDAAHAMVMCKY</sequence>
<dbReference type="GO" id="GO:0004497">
    <property type="term" value="F:monooxygenase activity"/>
    <property type="evidence" value="ECO:0007669"/>
    <property type="project" value="UniProtKB-KW"/>
</dbReference>
<keyword evidence="3" id="KW-0274">FAD</keyword>
<feature type="chain" id="PRO_5004452201" evidence="6">
    <location>
        <begin position="21"/>
        <end position="322"/>
    </location>
</feature>
<dbReference type="OrthoDB" id="47494at2759"/>
<dbReference type="InterPro" id="IPR002938">
    <property type="entry name" value="FAD-bd"/>
</dbReference>
<keyword evidence="9" id="KW-1185">Reference proteome</keyword>
<reference evidence="9" key="1">
    <citation type="journal article" date="2013" name="Genome Announc.">
        <title>Draft genome sequence of the ascomycete Phaeoacremonium aleophilum strain UCR-PA7, a causal agent of the esca disease complex in grapevines.</title>
        <authorList>
            <person name="Blanco-Ulate B."/>
            <person name="Rolshausen P."/>
            <person name="Cantu D."/>
        </authorList>
    </citation>
    <scope>NUCLEOTIDE SEQUENCE [LARGE SCALE GENOMIC DNA]</scope>
    <source>
        <strain evidence="9">UCR-PA7</strain>
    </source>
</reference>
<evidence type="ECO:0000256" key="2">
    <source>
        <dbReference type="ARBA" id="ARBA00022630"/>
    </source>
</evidence>
<keyword evidence="6" id="KW-0732">Signal</keyword>
<evidence type="ECO:0000259" key="7">
    <source>
        <dbReference type="Pfam" id="PF01494"/>
    </source>
</evidence>
<dbReference type="PANTHER" id="PTHR47178">
    <property type="entry name" value="MONOOXYGENASE, FAD-BINDING"/>
    <property type="match status" value="1"/>
</dbReference>
<gene>
    <name evidence="8" type="ORF">UCRPA7_3491</name>
</gene>
<evidence type="ECO:0000313" key="8">
    <source>
        <dbReference type="EMBL" id="EOO01011.1"/>
    </source>
</evidence>
<keyword evidence="5" id="KW-0503">Monooxygenase</keyword>
<evidence type="ECO:0000256" key="4">
    <source>
        <dbReference type="ARBA" id="ARBA00023002"/>
    </source>
</evidence>
<dbReference type="Proteomes" id="UP000014074">
    <property type="component" value="Unassembled WGS sequence"/>
</dbReference>
<protein>
    <submittedName>
        <fullName evidence="8">Putative fad-binding domain containing protein</fullName>
    </submittedName>
</protein>
<dbReference type="RefSeq" id="XP_007914230.1">
    <property type="nucleotide sequence ID" value="XM_007916039.1"/>
</dbReference>
<organism evidence="8 9">
    <name type="scientific">Phaeoacremonium minimum (strain UCR-PA7)</name>
    <name type="common">Esca disease fungus</name>
    <name type="synonym">Togninia minima</name>
    <dbReference type="NCBI Taxonomy" id="1286976"/>
    <lineage>
        <taxon>Eukaryota</taxon>
        <taxon>Fungi</taxon>
        <taxon>Dikarya</taxon>
        <taxon>Ascomycota</taxon>
        <taxon>Pezizomycotina</taxon>
        <taxon>Sordariomycetes</taxon>
        <taxon>Sordariomycetidae</taxon>
        <taxon>Togniniales</taxon>
        <taxon>Togniniaceae</taxon>
        <taxon>Phaeoacremonium</taxon>
    </lineage>
</organism>